<proteinExistence type="predicted"/>
<protein>
    <recommendedName>
        <fullName evidence="4">DUF1985 domain-containing protein</fullName>
    </recommendedName>
</protein>
<dbReference type="OrthoDB" id="1194650at2759"/>
<evidence type="ECO:0000313" key="3">
    <source>
        <dbReference type="Proteomes" id="UP000824120"/>
    </source>
</evidence>
<reference evidence="2 3" key="1">
    <citation type="submission" date="2020-09" db="EMBL/GenBank/DDBJ databases">
        <title>De no assembly of potato wild relative species, Solanum commersonii.</title>
        <authorList>
            <person name="Cho K."/>
        </authorList>
    </citation>
    <scope>NUCLEOTIDE SEQUENCE [LARGE SCALE GENOMIC DNA]</scope>
    <source>
        <strain evidence="2">LZ3.2</strain>
        <tissue evidence="2">Leaf</tissue>
    </source>
</reference>
<keyword evidence="3" id="KW-1185">Reference proteome</keyword>
<evidence type="ECO:0008006" key="4">
    <source>
        <dbReference type="Google" id="ProtNLM"/>
    </source>
</evidence>
<comment type="caution">
    <text evidence="2">The sequence shown here is derived from an EMBL/GenBank/DDBJ whole genome shotgun (WGS) entry which is preliminary data.</text>
</comment>
<organism evidence="2 3">
    <name type="scientific">Solanum commersonii</name>
    <name type="common">Commerson's wild potato</name>
    <name type="synonym">Commerson's nightshade</name>
    <dbReference type="NCBI Taxonomy" id="4109"/>
    <lineage>
        <taxon>Eukaryota</taxon>
        <taxon>Viridiplantae</taxon>
        <taxon>Streptophyta</taxon>
        <taxon>Embryophyta</taxon>
        <taxon>Tracheophyta</taxon>
        <taxon>Spermatophyta</taxon>
        <taxon>Magnoliopsida</taxon>
        <taxon>eudicotyledons</taxon>
        <taxon>Gunneridae</taxon>
        <taxon>Pentapetalae</taxon>
        <taxon>asterids</taxon>
        <taxon>lamiids</taxon>
        <taxon>Solanales</taxon>
        <taxon>Solanaceae</taxon>
        <taxon>Solanoideae</taxon>
        <taxon>Solaneae</taxon>
        <taxon>Solanum</taxon>
    </lineage>
</organism>
<accession>A0A9J5YV43</accession>
<gene>
    <name evidence="2" type="ORF">H5410_025933</name>
</gene>
<feature type="region of interest" description="Disordered" evidence="1">
    <location>
        <begin position="1"/>
        <end position="22"/>
    </location>
</feature>
<evidence type="ECO:0000256" key="1">
    <source>
        <dbReference type="SAM" id="MobiDB-lite"/>
    </source>
</evidence>
<dbReference type="Proteomes" id="UP000824120">
    <property type="component" value="Chromosome 5"/>
</dbReference>
<dbReference type="PANTHER" id="PTHR48449">
    <property type="entry name" value="DUF1985 DOMAIN-CONTAINING PROTEIN"/>
    <property type="match status" value="1"/>
</dbReference>
<evidence type="ECO:0000313" key="2">
    <source>
        <dbReference type="EMBL" id="KAG5604441.1"/>
    </source>
</evidence>
<name>A0A9J5YV43_SOLCO</name>
<dbReference type="PANTHER" id="PTHR48449:SF1">
    <property type="entry name" value="DUF1985 DOMAIN-CONTAINING PROTEIN"/>
    <property type="match status" value="1"/>
</dbReference>
<dbReference type="AlphaFoldDB" id="A0A9J5YV43"/>
<sequence>MKRYLKSNLSPRKCPRFSNNRGLSQPPSFNLISQLLEKDCLENNESENVPIQNSSTKQQEKKLKCNSVVYTHSDSNFVPESSYIKGKNYMKGGTSRAPNPKIKVLAKKFNFRSGKVVPKMEIFKHNFLKRRNIPIGVPTPIWMFVMTLGIDQQFLQFKESPFGLFLDMPHIKVQPQLLRSLLLVETKNDRDDMFIVNVNDTELKFGIREFVVITGLKCGLDSDFYSDPDSPNRLLAQ</sequence>
<dbReference type="EMBL" id="JACXVP010000005">
    <property type="protein sequence ID" value="KAG5604441.1"/>
    <property type="molecule type" value="Genomic_DNA"/>
</dbReference>